<protein>
    <submittedName>
        <fullName evidence="1">N-formylglutamate amidohydrolase</fullName>
    </submittedName>
</protein>
<keyword evidence="1" id="KW-0378">Hydrolase</keyword>
<dbReference type="SUPFAM" id="SSF53187">
    <property type="entry name" value="Zn-dependent exopeptidases"/>
    <property type="match status" value="1"/>
</dbReference>
<dbReference type="InterPro" id="IPR007709">
    <property type="entry name" value="N-FG_amidohydro"/>
</dbReference>
<comment type="caution">
    <text evidence="1">The sequence shown here is derived from an EMBL/GenBank/DDBJ whole genome shotgun (WGS) entry which is preliminary data.</text>
</comment>
<reference evidence="1 2" key="1">
    <citation type="submission" date="2018-08" db="EMBL/GenBank/DDBJ databases">
        <title>Komagataeibacter sp. AV 382.</title>
        <authorList>
            <person name="Skraban J."/>
            <person name="Trcek J."/>
        </authorList>
    </citation>
    <scope>NUCLEOTIDE SEQUENCE [LARGE SCALE GENOMIC DNA]</scope>
    <source>
        <strain evidence="1 2">AV 382</strain>
    </source>
</reference>
<dbReference type="Pfam" id="PF05013">
    <property type="entry name" value="FGase"/>
    <property type="match status" value="1"/>
</dbReference>
<dbReference type="AlphaFoldDB" id="A0A371Z157"/>
<dbReference type="GO" id="GO:0016787">
    <property type="term" value="F:hydrolase activity"/>
    <property type="evidence" value="ECO:0007669"/>
    <property type="project" value="UniProtKB-KW"/>
</dbReference>
<dbReference type="Proteomes" id="UP000262371">
    <property type="component" value="Unassembled WGS sequence"/>
</dbReference>
<gene>
    <name evidence="1" type="ORF">DY926_07140</name>
</gene>
<dbReference type="RefSeq" id="WP_116702741.1">
    <property type="nucleotide sequence ID" value="NZ_QUWV01000053.1"/>
</dbReference>
<accession>A0A371Z157</accession>
<evidence type="ECO:0000313" key="2">
    <source>
        <dbReference type="Proteomes" id="UP000262371"/>
    </source>
</evidence>
<keyword evidence="2" id="KW-1185">Reference proteome</keyword>
<dbReference type="OrthoDB" id="9802050at2"/>
<sequence>MTGGAVPPFYVHAPTAGQAPVIVASPHSGRHYSAEFLRMSRLDAVALRRSEDCYVDRLFAAAPAQGATLLHATFPRAYCDANRAAWELDPTMFSEPLPHWCDTTSSKVRAGFGTIARIVSRDGPIYPRPLPFSEAEARIRTCWQPYHDALSALVQVNMERHGSCILLDAHSMPGPLKRRGDLPDFVLGNAWGTACTPALTALVEQHLVAHGYNVARNVPFAGGFVTRHYGRPRRGVQALQLEISRTLYMDQTTLQPHAGFEPLQAVLTDLVASIVRHGDMPGRQAAE</sequence>
<dbReference type="EMBL" id="QUWV01000053">
    <property type="protein sequence ID" value="RFD20231.1"/>
    <property type="molecule type" value="Genomic_DNA"/>
</dbReference>
<proteinExistence type="predicted"/>
<dbReference type="Gene3D" id="3.40.630.40">
    <property type="entry name" value="Zn-dependent exopeptidases"/>
    <property type="match status" value="1"/>
</dbReference>
<name>A0A371Z157_9PROT</name>
<evidence type="ECO:0000313" key="1">
    <source>
        <dbReference type="EMBL" id="RFD20231.1"/>
    </source>
</evidence>
<organism evidence="1 2">
    <name type="scientific">Komagataeibacter melaceti</name>
    <dbReference type="NCBI Taxonomy" id="2766577"/>
    <lineage>
        <taxon>Bacteria</taxon>
        <taxon>Pseudomonadati</taxon>
        <taxon>Pseudomonadota</taxon>
        <taxon>Alphaproteobacteria</taxon>
        <taxon>Acetobacterales</taxon>
        <taxon>Acetobacteraceae</taxon>
        <taxon>Komagataeibacter</taxon>
    </lineage>
</organism>